<protein>
    <submittedName>
        <fullName evidence="3">Alpha/Beta hydrolase protein</fullName>
    </submittedName>
</protein>
<dbReference type="GO" id="GO:0016787">
    <property type="term" value="F:hydrolase activity"/>
    <property type="evidence" value="ECO:0007669"/>
    <property type="project" value="UniProtKB-KW"/>
</dbReference>
<accession>A0AAD7N2U7</accession>
<dbReference type="Gene3D" id="3.40.50.1820">
    <property type="entry name" value="alpha/beta hydrolase"/>
    <property type="match status" value="1"/>
</dbReference>
<dbReference type="InterPro" id="IPR013094">
    <property type="entry name" value="AB_hydrolase_3"/>
</dbReference>
<organism evidence="3 4">
    <name type="scientific">Mycena maculata</name>
    <dbReference type="NCBI Taxonomy" id="230809"/>
    <lineage>
        <taxon>Eukaryota</taxon>
        <taxon>Fungi</taxon>
        <taxon>Dikarya</taxon>
        <taxon>Basidiomycota</taxon>
        <taxon>Agaricomycotina</taxon>
        <taxon>Agaricomycetes</taxon>
        <taxon>Agaricomycetidae</taxon>
        <taxon>Agaricales</taxon>
        <taxon>Marasmiineae</taxon>
        <taxon>Mycenaceae</taxon>
        <taxon>Mycena</taxon>
    </lineage>
</organism>
<evidence type="ECO:0000313" key="4">
    <source>
        <dbReference type="Proteomes" id="UP001215280"/>
    </source>
</evidence>
<dbReference type="InterPro" id="IPR029058">
    <property type="entry name" value="AB_hydrolase_fold"/>
</dbReference>
<dbReference type="Pfam" id="PF07859">
    <property type="entry name" value="Abhydrolase_3"/>
    <property type="match status" value="1"/>
</dbReference>
<name>A0AAD7N2U7_9AGAR</name>
<evidence type="ECO:0000259" key="2">
    <source>
        <dbReference type="Pfam" id="PF07859"/>
    </source>
</evidence>
<dbReference type="PANTHER" id="PTHR48081:SF26">
    <property type="entry name" value="ALPHA_BETA HYDROLASE FOLD-3 DOMAIN-CONTAINING PROTEIN"/>
    <property type="match status" value="1"/>
</dbReference>
<comment type="caution">
    <text evidence="3">The sequence shown here is derived from an EMBL/GenBank/DDBJ whole genome shotgun (WGS) entry which is preliminary data.</text>
</comment>
<dbReference type="Proteomes" id="UP001215280">
    <property type="component" value="Unassembled WGS sequence"/>
</dbReference>
<sequence>MVQGNHRIKFCVKPANPLSPANLRDISSLCQVCLKCSADHGPRTSPAPAPQVSLSSLRASKRVFPRPLPWWALIALPRAWRPRKSWTWARTMHMNFIRHISKLSDIVGSVGILKAASNHLTLLPGVGFHGVWVDPVPLELVQGKVKSLASVAVVSPVKLPGYWVHKPGTSIKLEAPLMPGEKIVYSLHGGGYVSLSAHPTDPTAGIVRGLLERVDSIHRTFAIEYRLSSTTPYPVANPFPAALLDALTGYNYLVNTLRISPSDIILEGDSAGGNLALALVRYLSENTSVGLPVPSALLLFSPWTDLGTSHALPGSPFITCVASDYVALPPKGGQYSVRAFTEPFGIGIADSNPYISPASTFLYEPINFAGFPPTFISCGGAEVLQDSIRELSRRMTKDLGDHVKYLEAEDGVHDFVVFDNGLHDPERSDTLNVIAEWVAAR</sequence>
<gene>
    <name evidence="3" type="ORF">DFH07DRAFT_835227</name>
</gene>
<feature type="domain" description="Alpha/beta hydrolase fold-3" evidence="2">
    <location>
        <begin position="186"/>
        <end position="416"/>
    </location>
</feature>
<reference evidence="3" key="1">
    <citation type="submission" date="2023-03" db="EMBL/GenBank/DDBJ databases">
        <title>Massive genome expansion in bonnet fungi (Mycena s.s.) driven by repeated elements and novel gene families across ecological guilds.</title>
        <authorList>
            <consortium name="Lawrence Berkeley National Laboratory"/>
            <person name="Harder C.B."/>
            <person name="Miyauchi S."/>
            <person name="Viragh M."/>
            <person name="Kuo A."/>
            <person name="Thoen E."/>
            <person name="Andreopoulos B."/>
            <person name="Lu D."/>
            <person name="Skrede I."/>
            <person name="Drula E."/>
            <person name="Henrissat B."/>
            <person name="Morin E."/>
            <person name="Kohler A."/>
            <person name="Barry K."/>
            <person name="LaButti K."/>
            <person name="Morin E."/>
            <person name="Salamov A."/>
            <person name="Lipzen A."/>
            <person name="Mereny Z."/>
            <person name="Hegedus B."/>
            <person name="Baldrian P."/>
            <person name="Stursova M."/>
            <person name="Weitz H."/>
            <person name="Taylor A."/>
            <person name="Grigoriev I.V."/>
            <person name="Nagy L.G."/>
            <person name="Martin F."/>
            <person name="Kauserud H."/>
        </authorList>
    </citation>
    <scope>NUCLEOTIDE SEQUENCE</scope>
    <source>
        <strain evidence="3">CBHHK188m</strain>
    </source>
</reference>
<keyword evidence="1 3" id="KW-0378">Hydrolase</keyword>
<dbReference type="PANTHER" id="PTHR48081">
    <property type="entry name" value="AB HYDROLASE SUPERFAMILY PROTEIN C4A8.06C"/>
    <property type="match status" value="1"/>
</dbReference>
<dbReference type="InterPro" id="IPR050300">
    <property type="entry name" value="GDXG_lipolytic_enzyme"/>
</dbReference>
<proteinExistence type="predicted"/>
<dbReference type="EMBL" id="JARJLG010000110">
    <property type="protein sequence ID" value="KAJ7743938.1"/>
    <property type="molecule type" value="Genomic_DNA"/>
</dbReference>
<evidence type="ECO:0000313" key="3">
    <source>
        <dbReference type="EMBL" id="KAJ7743938.1"/>
    </source>
</evidence>
<dbReference type="AlphaFoldDB" id="A0AAD7N2U7"/>
<evidence type="ECO:0000256" key="1">
    <source>
        <dbReference type="ARBA" id="ARBA00022801"/>
    </source>
</evidence>
<dbReference type="SUPFAM" id="SSF53474">
    <property type="entry name" value="alpha/beta-Hydrolases"/>
    <property type="match status" value="1"/>
</dbReference>
<keyword evidence="4" id="KW-1185">Reference proteome</keyword>